<dbReference type="Proteomes" id="UP000663760">
    <property type="component" value="Chromosome 17"/>
</dbReference>
<reference evidence="4" key="1">
    <citation type="submission" date="2020-02" db="EMBL/GenBank/DDBJ databases">
        <authorList>
            <person name="Scholz U."/>
            <person name="Mascher M."/>
            <person name="Fiebig A."/>
        </authorList>
    </citation>
    <scope>NUCLEOTIDE SEQUENCE</scope>
</reference>
<accession>A0A7I8LK90</accession>
<dbReference type="AlphaFoldDB" id="A0A7I8LK90"/>
<protein>
    <submittedName>
        <fullName evidence="4">Uncharacterized protein</fullName>
    </submittedName>
</protein>
<name>A0A7I8LK90_SPIIN</name>
<keyword evidence="2 3" id="KW-0732">Signal</keyword>
<dbReference type="PANTHER" id="PTHR33227:SF6">
    <property type="entry name" value="PROTEIN GRIM REAPER"/>
    <property type="match status" value="1"/>
</dbReference>
<dbReference type="EMBL" id="LR746280">
    <property type="protein sequence ID" value="CAA7410210.1"/>
    <property type="molecule type" value="Genomic_DNA"/>
</dbReference>
<gene>
    <name evidence="4" type="ORF">SI8410_17020888</name>
</gene>
<feature type="signal peptide" evidence="3">
    <location>
        <begin position="1"/>
        <end position="26"/>
    </location>
</feature>
<dbReference type="InterPro" id="IPR006969">
    <property type="entry name" value="Stig-like"/>
</dbReference>
<dbReference type="OrthoDB" id="2013942at2759"/>
<sequence length="139" mass="14833">MARTFLAIVSLTVAVALLAVSTTAEASHPDRFLIHGRSLRLEDNEGIRKGHKCNATVNNVCPGILVKGGTQLLQCCKRRCRNVLSDRNHCGVCREKCRFGQLCCGGRCTAVADDVDNCGKCGKKCAAGVRCAFGVCGYA</sequence>
<keyword evidence="5" id="KW-1185">Reference proteome</keyword>
<evidence type="ECO:0000256" key="1">
    <source>
        <dbReference type="ARBA" id="ARBA00006010"/>
    </source>
</evidence>
<dbReference type="Pfam" id="PF04885">
    <property type="entry name" value="Stig1"/>
    <property type="match status" value="1"/>
</dbReference>
<evidence type="ECO:0000256" key="2">
    <source>
        <dbReference type="ARBA" id="ARBA00022729"/>
    </source>
</evidence>
<feature type="chain" id="PRO_5029890679" evidence="3">
    <location>
        <begin position="27"/>
        <end position="139"/>
    </location>
</feature>
<organism evidence="4 5">
    <name type="scientific">Spirodela intermedia</name>
    <name type="common">Intermediate duckweed</name>
    <dbReference type="NCBI Taxonomy" id="51605"/>
    <lineage>
        <taxon>Eukaryota</taxon>
        <taxon>Viridiplantae</taxon>
        <taxon>Streptophyta</taxon>
        <taxon>Embryophyta</taxon>
        <taxon>Tracheophyta</taxon>
        <taxon>Spermatophyta</taxon>
        <taxon>Magnoliopsida</taxon>
        <taxon>Liliopsida</taxon>
        <taxon>Araceae</taxon>
        <taxon>Lemnoideae</taxon>
        <taxon>Spirodela</taxon>
    </lineage>
</organism>
<comment type="similarity">
    <text evidence="1">Belongs to the STIG1 family.</text>
</comment>
<proteinExistence type="inferred from homology"/>
<evidence type="ECO:0000313" key="5">
    <source>
        <dbReference type="Proteomes" id="UP000663760"/>
    </source>
</evidence>
<evidence type="ECO:0000256" key="3">
    <source>
        <dbReference type="SAM" id="SignalP"/>
    </source>
</evidence>
<dbReference type="PANTHER" id="PTHR33227">
    <property type="entry name" value="STIGMA-SPECIFIC STIG1-LIKE PROTEIN 3"/>
    <property type="match status" value="1"/>
</dbReference>
<evidence type="ECO:0000313" key="4">
    <source>
        <dbReference type="EMBL" id="CAA7410210.1"/>
    </source>
</evidence>